<comment type="caution">
    <text evidence="1">The sequence shown here is derived from an EMBL/GenBank/DDBJ whole genome shotgun (WGS) entry which is preliminary data.</text>
</comment>
<keyword evidence="2" id="KW-1185">Reference proteome</keyword>
<name>A0AAW0AIX3_9AGAR</name>
<dbReference type="AlphaFoldDB" id="A0AAW0AIX3"/>
<protein>
    <submittedName>
        <fullName evidence="1">Uncharacterized protein</fullName>
    </submittedName>
</protein>
<gene>
    <name evidence="1" type="ORF">R3P38DRAFT_1569505</name>
</gene>
<dbReference type="Proteomes" id="UP001362999">
    <property type="component" value="Unassembled WGS sequence"/>
</dbReference>
<organism evidence="1 2">
    <name type="scientific">Favolaschia claudopus</name>
    <dbReference type="NCBI Taxonomy" id="2862362"/>
    <lineage>
        <taxon>Eukaryota</taxon>
        <taxon>Fungi</taxon>
        <taxon>Dikarya</taxon>
        <taxon>Basidiomycota</taxon>
        <taxon>Agaricomycotina</taxon>
        <taxon>Agaricomycetes</taxon>
        <taxon>Agaricomycetidae</taxon>
        <taxon>Agaricales</taxon>
        <taxon>Marasmiineae</taxon>
        <taxon>Mycenaceae</taxon>
        <taxon>Favolaschia</taxon>
    </lineage>
</organism>
<proteinExistence type="predicted"/>
<evidence type="ECO:0000313" key="2">
    <source>
        <dbReference type="Proteomes" id="UP001362999"/>
    </source>
</evidence>
<dbReference type="EMBL" id="JAWWNJ010000064">
    <property type="protein sequence ID" value="KAK7012654.1"/>
    <property type="molecule type" value="Genomic_DNA"/>
</dbReference>
<evidence type="ECO:0000313" key="1">
    <source>
        <dbReference type="EMBL" id="KAK7012654.1"/>
    </source>
</evidence>
<reference evidence="1 2" key="1">
    <citation type="journal article" date="2024" name="J Genomics">
        <title>Draft genome sequencing and assembly of Favolaschia claudopus CIRM-BRFM 2984 isolated from oak limbs.</title>
        <authorList>
            <person name="Navarro D."/>
            <person name="Drula E."/>
            <person name="Chaduli D."/>
            <person name="Cazenave R."/>
            <person name="Ahrendt S."/>
            <person name="Wang J."/>
            <person name="Lipzen A."/>
            <person name="Daum C."/>
            <person name="Barry K."/>
            <person name="Grigoriev I.V."/>
            <person name="Favel A."/>
            <person name="Rosso M.N."/>
            <person name="Martin F."/>
        </authorList>
    </citation>
    <scope>NUCLEOTIDE SEQUENCE [LARGE SCALE GENOMIC DNA]</scope>
    <source>
        <strain evidence="1 2">CIRM-BRFM 2984</strain>
    </source>
</reference>
<sequence>MHPASIFCEPSAMIESKVWCLDRCSTILLSQGGETNLLGVVDSERFTTVALRQFHSSSRRALTAHRIASRQLLPVSRTSLVSSQPIPNGAYIPAWLHSCPYPALYRRLHKWQTLSLVCSSTIPTHTKMCAGYSRLVVILWLAGSRQANSTTNTRPLPYYPKVRPHVPSTSRAMLSYTTAIFVTSTPAMIPNYSHFAYTNEEVAA</sequence>
<accession>A0AAW0AIX3</accession>